<accession>A0A2H3CZT1</accession>
<reference evidence="2" key="1">
    <citation type="journal article" date="2017" name="Nat. Ecol. Evol.">
        <title>Genome expansion and lineage-specific genetic innovations in the forest pathogenic fungi Armillaria.</title>
        <authorList>
            <person name="Sipos G."/>
            <person name="Prasanna A.N."/>
            <person name="Walter M.C."/>
            <person name="O'Connor E."/>
            <person name="Balint B."/>
            <person name="Krizsan K."/>
            <person name="Kiss B."/>
            <person name="Hess J."/>
            <person name="Varga T."/>
            <person name="Slot J."/>
            <person name="Riley R."/>
            <person name="Boka B."/>
            <person name="Rigling D."/>
            <person name="Barry K."/>
            <person name="Lee J."/>
            <person name="Mihaltcheva S."/>
            <person name="LaButti K."/>
            <person name="Lipzen A."/>
            <person name="Waldron R."/>
            <person name="Moloney N.M."/>
            <person name="Sperisen C."/>
            <person name="Kredics L."/>
            <person name="Vagvoelgyi C."/>
            <person name="Patrignani A."/>
            <person name="Fitzpatrick D."/>
            <person name="Nagy I."/>
            <person name="Doyle S."/>
            <person name="Anderson J.B."/>
            <person name="Grigoriev I.V."/>
            <person name="Gueldener U."/>
            <person name="Muensterkoetter M."/>
            <person name="Nagy L.G."/>
        </authorList>
    </citation>
    <scope>NUCLEOTIDE SEQUENCE [LARGE SCALE GENOMIC DNA]</scope>
    <source>
        <strain evidence="2">Ar21-2</strain>
    </source>
</reference>
<dbReference type="EMBL" id="KZ293701">
    <property type="protein sequence ID" value="PBK84018.1"/>
    <property type="molecule type" value="Genomic_DNA"/>
</dbReference>
<dbReference type="AlphaFoldDB" id="A0A2H3CZT1"/>
<dbReference type="Proteomes" id="UP000217790">
    <property type="component" value="Unassembled WGS sequence"/>
</dbReference>
<proteinExistence type="predicted"/>
<gene>
    <name evidence="1" type="ORF">ARMGADRAFT_616191</name>
</gene>
<sequence length="163" mass="18707">MFRELTAWSISTTSVFAWPSWSKTLGFRVRGTQTLRRLVFSNLLAHMGMWNASTIREPSKAFSDDVQEWLAVGAEELIYSTDQSPSPLADVSVAIGMFTGELYMDHLNCVCFPTLAINEPAYTAPPPLTLRRSRSWRLRYNLYRARDPNTEFMKRSFMIDLVL</sequence>
<dbReference type="OrthoDB" id="10517508at2759"/>
<dbReference type="InParanoid" id="A0A2H3CZT1"/>
<name>A0A2H3CZT1_ARMGA</name>
<keyword evidence="2" id="KW-1185">Reference proteome</keyword>
<protein>
    <submittedName>
        <fullName evidence="1">Uncharacterized protein</fullName>
    </submittedName>
</protein>
<evidence type="ECO:0000313" key="2">
    <source>
        <dbReference type="Proteomes" id="UP000217790"/>
    </source>
</evidence>
<evidence type="ECO:0000313" key="1">
    <source>
        <dbReference type="EMBL" id="PBK84018.1"/>
    </source>
</evidence>
<organism evidence="1 2">
    <name type="scientific">Armillaria gallica</name>
    <name type="common">Bulbous honey fungus</name>
    <name type="synonym">Armillaria bulbosa</name>
    <dbReference type="NCBI Taxonomy" id="47427"/>
    <lineage>
        <taxon>Eukaryota</taxon>
        <taxon>Fungi</taxon>
        <taxon>Dikarya</taxon>
        <taxon>Basidiomycota</taxon>
        <taxon>Agaricomycotina</taxon>
        <taxon>Agaricomycetes</taxon>
        <taxon>Agaricomycetidae</taxon>
        <taxon>Agaricales</taxon>
        <taxon>Marasmiineae</taxon>
        <taxon>Physalacriaceae</taxon>
        <taxon>Armillaria</taxon>
    </lineage>
</organism>